<dbReference type="Pfam" id="PF11932">
    <property type="entry name" value="DUF3450"/>
    <property type="match status" value="1"/>
</dbReference>
<sequence>MVLFLGKDKRLMWAGLTAASVAVSQRLMSEVRSAVRMAVAGFVLINVTVLSNTVLSNTAMADDVVTSAEKALVTSYQHASKVQQKIDRLDEQTRQDYYEYLYTTQRAKQLEDYNAQLQRLIDSQQQEIEDIKEQLSSLQETEEAALPLLQTMLNTLIAFVERDKPFLSAERSERLSRLNDVLARADVSVAEKYRQVLEAYQIEVEYGRTLEAYSGVLKVEGQPDRDVTFLRLGRVALYYQTSDGQESGQWQTQQQQWQRLDERHDWVVQKGIQMALQQTVPELLELPIGLISELSKLSEHSVATSAMTEKGGAN</sequence>
<dbReference type="Proteomes" id="UP001161389">
    <property type="component" value="Unassembled WGS sequence"/>
</dbReference>
<feature type="coiled-coil region" evidence="1">
    <location>
        <begin position="107"/>
        <end position="141"/>
    </location>
</feature>
<reference evidence="2" key="1">
    <citation type="journal article" date="2014" name="Int. J. Syst. Evol. Microbiol.">
        <title>Complete genome sequence of Corynebacterium casei LMG S-19264T (=DSM 44701T), isolated from a smear-ripened cheese.</title>
        <authorList>
            <consortium name="US DOE Joint Genome Institute (JGI-PGF)"/>
            <person name="Walter F."/>
            <person name="Albersmeier A."/>
            <person name="Kalinowski J."/>
            <person name="Ruckert C."/>
        </authorList>
    </citation>
    <scope>NUCLEOTIDE SEQUENCE</scope>
    <source>
        <strain evidence="2">NBRC 110071</strain>
    </source>
</reference>
<keyword evidence="3" id="KW-1185">Reference proteome</keyword>
<gene>
    <name evidence="2" type="ORF">GCM10007876_32000</name>
</gene>
<protein>
    <submittedName>
        <fullName evidence="2">DUF3450 domain-containing protein</fullName>
    </submittedName>
</protein>
<accession>A0AA37SDX4</accession>
<name>A0AA37SDX4_9GAMM</name>
<evidence type="ECO:0000313" key="2">
    <source>
        <dbReference type="EMBL" id="GLQ32721.1"/>
    </source>
</evidence>
<keyword evidence="1" id="KW-0175">Coiled coil</keyword>
<dbReference type="InterPro" id="IPR016866">
    <property type="entry name" value="UCP028069"/>
</dbReference>
<organism evidence="2 3">
    <name type="scientific">Litoribrevibacter albus</name>
    <dbReference type="NCBI Taxonomy" id="1473156"/>
    <lineage>
        <taxon>Bacteria</taxon>
        <taxon>Pseudomonadati</taxon>
        <taxon>Pseudomonadota</taxon>
        <taxon>Gammaproteobacteria</taxon>
        <taxon>Oceanospirillales</taxon>
        <taxon>Oceanospirillaceae</taxon>
        <taxon>Litoribrevibacter</taxon>
    </lineage>
</organism>
<evidence type="ECO:0000256" key="1">
    <source>
        <dbReference type="SAM" id="Coils"/>
    </source>
</evidence>
<reference evidence="2" key="2">
    <citation type="submission" date="2023-01" db="EMBL/GenBank/DDBJ databases">
        <title>Draft genome sequence of Litoribrevibacter albus strain NBRC 110071.</title>
        <authorList>
            <person name="Sun Q."/>
            <person name="Mori K."/>
        </authorList>
    </citation>
    <scope>NUCLEOTIDE SEQUENCE</scope>
    <source>
        <strain evidence="2">NBRC 110071</strain>
    </source>
</reference>
<dbReference type="AlphaFoldDB" id="A0AA37SDX4"/>
<comment type="caution">
    <text evidence="2">The sequence shown here is derived from an EMBL/GenBank/DDBJ whole genome shotgun (WGS) entry which is preliminary data.</text>
</comment>
<dbReference type="EMBL" id="BSNM01000016">
    <property type="protein sequence ID" value="GLQ32721.1"/>
    <property type="molecule type" value="Genomic_DNA"/>
</dbReference>
<proteinExistence type="predicted"/>
<evidence type="ECO:0000313" key="3">
    <source>
        <dbReference type="Proteomes" id="UP001161389"/>
    </source>
</evidence>